<dbReference type="InterPro" id="IPR003340">
    <property type="entry name" value="B3_DNA-bd"/>
</dbReference>
<dbReference type="Gene3D" id="2.40.330.10">
    <property type="entry name" value="DNA-binding pseudobarrel domain"/>
    <property type="match status" value="1"/>
</dbReference>
<dbReference type="GO" id="GO:0005634">
    <property type="term" value="C:nucleus"/>
    <property type="evidence" value="ECO:0007669"/>
    <property type="project" value="UniProtKB-SubCell"/>
</dbReference>
<dbReference type="SUPFAM" id="SSF101936">
    <property type="entry name" value="DNA-binding pseudobarrel domain"/>
    <property type="match status" value="1"/>
</dbReference>
<keyword evidence="5" id="KW-0539">Nucleus</keyword>
<evidence type="ECO:0000313" key="6">
    <source>
        <dbReference type="EMBL" id="KAL3839849.1"/>
    </source>
</evidence>
<comment type="caution">
    <text evidence="6">The sequence shown here is derived from an EMBL/GenBank/DDBJ whole genome shotgun (WGS) entry which is preliminary data.</text>
</comment>
<proteinExistence type="predicted"/>
<protein>
    <recommendedName>
        <fullName evidence="8">TF-B3 domain-containing protein</fullName>
    </recommendedName>
</protein>
<dbReference type="InterPro" id="IPR005508">
    <property type="entry name" value="At2g31720-like"/>
</dbReference>
<dbReference type="PANTHER" id="PTHR31541:SF28">
    <property type="entry name" value="TF-B3 DOMAIN-CONTAINING PROTEIN"/>
    <property type="match status" value="1"/>
</dbReference>
<keyword evidence="2" id="KW-0805">Transcription regulation</keyword>
<comment type="subcellular location">
    <subcellularLocation>
        <location evidence="1">Nucleus</location>
    </subcellularLocation>
</comment>
<dbReference type="GO" id="GO:0003677">
    <property type="term" value="F:DNA binding"/>
    <property type="evidence" value="ECO:0007669"/>
    <property type="project" value="UniProtKB-KW"/>
</dbReference>
<accession>A0ABD3TRT5</accession>
<organism evidence="6 7">
    <name type="scientific">Penstemon smallii</name>
    <dbReference type="NCBI Taxonomy" id="265156"/>
    <lineage>
        <taxon>Eukaryota</taxon>
        <taxon>Viridiplantae</taxon>
        <taxon>Streptophyta</taxon>
        <taxon>Embryophyta</taxon>
        <taxon>Tracheophyta</taxon>
        <taxon>Spermatophyta</taxon>
        <taxon>Magnoliopsida</taxon>
        <taxon>eudicotyledons</taxon>
        <taxon>Gunneridae</taxon>
        <taxon>Pentapetalae</taxon>
        <taxon>asterids</taxon>
        <taxon>lamiids</taxon>
        <taxon>Lamiales</taxon>
        <taxon>Plantaginaceae</taxon>
        <taxon>Cheloneae</taxon>
        <taxon>Penstemon</taxon>
    </lineage>
</organism>
<dbReference type="CDD" id="cd10017">
    <property type="entry name" value="B3_DNA"/>
    <property type="match status" value="1"/>
</dbReference>
<dbReference type="InterPro" id="IPR015300">
    <property type="entry name" value="DNA-bd_pseudobarrel_sf"/>
</dbReference>
<reference evidence="6 7" key="1">
    <citation type="submission" date="2024-12" db="EMBL/GenBank/DDBJ databases">
        <title>The unique morphological basis and parallel evolutionary history of personate flowers in Penstemon.</title>
        <authorList>
            <person name="Depatie T.H."/>
            <person name="Wessinger C.A."/>
        </authorList>
    </citation>
    <scope>NUCLEOTIDE SEQUENCE [LARGE SCALE GENOMIC DNA]</scope>
    <source>
        <strain evidence="6">WTNN_2</strain>
        <tissue evidence="6">Leaf</tissue>
    </source>
</reference>
<evidence type="ECO:0000256" key="4">
    <source>
        <dbReference type="ARBA" id="ARBA00023163"/>
    </source>
</evidence>
<evidence type="ECO:0000256" key="5">
    <source>
        <dbReference type="ARBA" id="ARBA00023242"/>
    </source>
</evidence>
<dbReference type="PANTHER" id="PTHR31541">
    <property type="entry name" value="B3 DOMAIN PLANT PROTEIN-RELATED"/>
    <property type="match status" value="1"/>
</dbReference>
<evidence type="ECO:0000256" key="3">
    <source>
        <dbReference type="ARBA" id="ARBA00023125"/>
    </source>
</evidence>
<keyword evidence="4" id="KW-0804">Transcription</keyword>
<dbReference type="AlphaFoldDB" id="A0ABD3TRT5"/>
<evidence type="ECO:0000313" key="7">
    <source>
        <dbReference type="Proteomes" id="UP001634393"/>
    </source>
</evidence>
<keyword evidence="3" id="KW-0238">DNA-binding</keyword>
<name>A0ABD3TRT5_9LAMI</name>
<dbReference type="EMBL" id="JBJXBP010000003">
    <property type="protein sequence ID" value="KAL3839849.1"/>
    <property type="molecule type" value="Genomic_DNA"/>
</dbReference>
<dbReference type="Proteomes" id="UP001634393">
    <property type="component" value="Unassembled WGS sequence"/>
</dbReference>
<evidence type="ECO:0000256" key="2">
    <source>
        <dbReference type="ARBA" id="ARBA00023015"/>
    </source>
</evidence>
<gene>
    <name evidence="6" type="ORF">ACJIZ3_024440</name>
</gene>
<sequence length="226" mass="26044">MEEEKDLTYDPSAAALTLTSMKHEKLDEKTAAKLHQMKTEVRARLQSLNKAKGKALKPTIHVKSAASPTVLPEHGYSIDGTKLPRLPPIMREIIGQCSEPFEKQLTPTDVKDHQCRLALNKDLVKQKLLPMLNKKENVVEGVPVKVFGPDGKGYDMRLCFWSGKVYVLIKGWKDFFHEYGLEAFKHWATIWMFRHRKSDDLCMVITWKYVEHTNKLISSRSRFYEG</sequence>
<evidence type="ECO:0000256" key="1">
    <source>
        <dbReference type="ARBA" id="ARBA00004123"/>
    </source>
</evidence>
<evidence type="ECO:0008006" key="8">
    <source>
        <dbReference type="Google" id="ProtNLM"/>
    </source>
</evidence>
<keyword evidence="7" id="KW-1185">Reference proteome</keyword>